<reference evidence="2" key="2">
    <citation type="submission" date="2013-05" db="EMBL/GenBank/DDBJ databases">
        <authorList>
            <person name="Carter J.-M."/>
            <person name="Baker S.C."/>
            <person name="Pink R."/>
            <person name="Carter D.R.F."/>
            <person name="Collins A."/>
            <person name="Tomlin J."/>
            <person name="Gibbs M."/>
            <person name="Breuker C.J."/>
        </authorList>
    </citation>
    <scope>NUCLEOTIDE SEQUENCE</scope>
    <source>
        <tissue evidence="2">Ovary</tissue>
    </source>
</reference>
<keyword evidence="2" id="KW-0812">Transmembrane</keyword>
<name>S4NRH4_9NEOP</name>
<accession>S4NRH4</accession>
<organism evidence="2">
    <name type="scientific">Pararge aegeria</name>
    <name type="common">speckled wood butterfly</name>
    <dbReference type="NCBI Taxonomy" id="116150"/>
    <lineage>
        <taxon>Eukaryota</taxon>
        <taxon>Metazoa</taxon>
        <taxon>Ecdysozoa</taxon>
        <taxon>Arthropoda</taxon>
        <taxon>Hexapoda</taxon>
        <taxon>Insecta</taxon>
        <taxon>Pterygota</taxon>
        <taxon>Neoptera</taxon>
        <taxon>Endopterygota</taxon>
        <taxon>Lepidoptera</taxon>
        <taxon>Glossata</taxon>
        <taxon>Ditrysia</taxon>
        <taxon>Papilionoidea</taxon>
        <taxon>Nymphalidae</taxon>
        <taxon>Satyrinae</taxon>
        <taxon>Satyrini</taxon>
        <taxon>Parargina</taxon>
        <taxon>Pararge</taxon>
    </lineage>
</organism>
<evidence type="ECO:0000256" key="1">
    <source>
        <dbReference type="SAM" id="MobiDB-lite"/>
    </source>
</evidence>
<feature type="compositionally biased region" description="Basic and acidic residues" evidence="1">
    <location>
        <begin position="96"/>
        <end position="117"/>
    </location>
</feature>
<protein>
    <submittedName>
        <fullName evidence="2">Transmembrane protein 131</fullName>
    </submittedName>
</protein>
<sequence>KRGRNIILEAEPKPATKRGVAAKSASIADIVEGPKGIRNKNTTILPHSTIGSKTTSDVDKASSIATVESKTRRGARSKNVTFKDEPIRNSKSKSVQSEEKNSRVTRGKKSEGAEETV</sequence>
<proteinExistence type="predicted"/>
<evidence type="ECO:0000313" key="2">
    <source>
        <dbReference type="EMBL" id="JAA78128.1"/>
    </source>
</evidence>
<feature type="region of interest" description="Disordered" evidence="1">
    <location>
        <begin position="37"/>
        <end position="117"/>
    </location>
</feature>
<feature type="compositionally biased region" description="Polar residues" evidence="1">
    <location>
        <begin position="39"/>
        <end position="55"/>
    </location>
</feature>
<feature type="non-terminal residue" evidence="2">
    <location>
        <position position="117"/>
    </location>
</feature>
<reference evidence="2" key="1">
    <citation type="journal article" date="2013" name="BMC Genomics">
        <title>Unscrambling butterfly oogenesis.</title>
        <authorList>
            <person name="Carter J.M."/>
            <person name="Baker S.C."/>
            <person name="Pink R."/>
            <person name="Carter D.R."/>
            <person name="Collins A."/>
            <person name="Tomlin J."/>
            <person name="Gibbs M."/>
            <person name="Breuker C.J."/>
        </authorList>
    </citation>
    <scope>NUCLEOTIDE SEQUENCE</scope>
    <source>
        <tissue evidence="2">Ovary</tissue>
    </source>
</reference>
<dbReference type="EMBL" id="GAIX01014432">
    <property type="protein sequence ID" value="JAA78128.1"/>
    <property type="molecule type" value="Transcribed_RNA"/>
</dbReference>
<dbReference type="AlphaFoldDB" id="S4NRH4"/>
<keyword evidence="2" id="KW-0472">Membrane</keyword>
<feature type="non-terminal residue" evidence="2">
    <location>
        <position position="1"/>
    </location>
</feature>